<dbReference type="GO" id="GO:0005576">
    <property type="term" value="C:extracellular region"/>
    <property type="evidence" value="ECO:0007669"/>
    <property type="project" value="TreeGrafter"/>
</dbReference>
<organism evidence="3 4">
    <name type="scientific">Nocardioides zeae</name>
    <dbReference type="NCBI Taxonomy" id="1457234"/>
    <lineage>
        <taxon>Bacteria</taxon>
        <taxon>Bacillati</taxon>
        <taxon>Actinomycetota</taxon>
        <taxon>Actinomycetes</taxon>
        <taxon>Propionibacteriales</taxon>
        <taxon>Nocardioidaceae</taxon>
        <taxon>Nocardioides</taxon>
    </lineage>
</organism>
<keyword evidence="1" id="KW-0472">Membrane</keyword>
<evidence type="ECO:0000256" key="1">
    <source>
        <dbReference type="SAM" id="Phobius"/>
    </source>
</evidence>
<dbReference type="NCBIfam" id="TIGR00996">
    <property type="entry name" value="Mtu_fam_mce"/>
    <property type="match status" value="1"/>
</dbReference>
<accession>A0A6P0HI70</accession>
<dbReference type="InterPro" id="IPR005693">
    <property type="entry name" value="Mce"/>
</dbReference>
<dbReference type="EMBL" id="JAAGXA010000005">
    <property type="protein sequence ID" value="NEN78301.1"/>
    <property type="molecule type" value="Genomic_DNA"/>
</dbReference>
<comment type="caution">
    <text evidence="3">The sequence shown here is derived from an EMBL/GenBank/DDBJ whole genome shotgun (WGS) entry which is preliminary data.</text>
</comment>
<evidence type="ECO:0000313" key="3">
    <source>
        <dbReference type="EMBL" id="NEN78301.1"/>
    </source>
</evidence>
<gene>
    <name evidence="3" type="ORF">G3T38_08425</name>
</gene>
<feature type="transmembrane region" description="Helical" evidence="1">
    <location>
        <begin position="12"/>
        <end position="32"/>
    </location>
</feature>
<keyword evidence="1" id="KW-0812">Transmembrane</keyword>
<feature type="domain" description="Mce/MlaD" evidence="2">
    <location>
        <begin position="41"/>
        <end position="115"/>
    </location>
</feature>
<evidence type="ECO:0000313" key="4">
    <source>
        <dbReference type="Proteomes" id="UP000468687"/>
    </source>
</evidence>
<dbReference type="Proteomes" id="UP000468687">
    <property type="component" value="Unassembled WGS sequence"/>
</dbReference>
<dbReference type="PANTHER" id="PTHR33371:SF16">
    <property type="entry name" value="MCE-FAMILY PROTEIN MCE3F"/>
    <property type="match status" value="1"/>
</dbReference>
<name>A0A6P0HI70_9ACTN</name>
<dbReference type="Pfam" id="PF02470">
    <property type="entry name" value="MlaD"/>
    <property type="match status" value="1"/>
</dbReference>
<reference evidence="3 4" key="1">
    <citation type="journal article" date="2014" name="Int. J. Syst. Evol. Microbiol.">
        <title>Nocardioides zeae sp. nov., isolated from the stem of Zea mays.</title>
        <authorList>
            <person name="Glaeser S.P."/>
            <person name="McInroy J.A."/>
            <person name="Busse H.J."/>
            <person name="Kampfer P."/>
        </authorList>
    </citation>
    <scope>NUCLEOTIDE SEQUENCE [LARGE SCALE GENOMIC DNA]</scope>
    <source>
        <strain evidence="3 4">JCM 30728</strain>
    </source>
</reference>
<protein>
    <submittedName>
        <fullName evidence="3">MCE family protein</fullName>
    </submittedName>
</protein>
<dbReference type="RefSeq" id="WP_163771857.1">
    <property type="nucleotide sequence ID" value="NZ_JAAGXA010000005.1"/>
</dbReference>
<dbReference type="InterPro" id="IPR003399">
    <property type="entry name" value="Mce/MlaD"/>
</dbReference>
<dbReference type="PANTHER" id="PTHR33371">
    <property type="entry name" value="INTERMEMBRANE PHOSPHOLIPID TRANSPORT SYSTEM BINDING PROTEIN MLAD-RELATED"/>
    <property type="match status" value="1"/>
</dbReference>
<sequence>MARLVPSKPVLSVVGLVVTLAICVGYLLTVVLNLPLTGRPDRVTIELPRSGGLFEGSAAAYRGSRVGTVEQIRINPDGGVTATVSLSDGVEVPRSTQAQVRSLSPVGEQYLDFRPETDEGPYLADGDTISADAVDIPVSFAEAAESVNAFIEVIDQDQLRTVLQELGAATDGVGDDLETLLDATDELSTALDEVWPETQNLLVNGETVGEVLQGNQENLERFSTAAASLAAFLRDFDPTFRDILSRAGGDFANTRLLVADLRPVLPPLLTQLDVIGEVAYQREPHLRALPDALVYGNSRFASAFQDGWLNVDLWLQGGEECDYRDTRADPMSTDQQPLYLDGRCAIGGPVRRGAQYAPPPLDR</sequence>
<keyword evidence="4" id="KW-1185">Reference proteome</keyword>
<keyword evidence="1" id="KW-1133">Transmembrane helix</keyword>
<proteinExistence type="predicted"/>
<evidence type="ECO:0000259" key="2">
    <source>
        <dbReference type="Pfam" id="PF02470"/>
    </source>
</evidence>
<dbReference type="InterPro" id="IPR052336">
    <property type="entry name" value="MlaD_Phospholipid_Transporter"/>
</dbReference>
<dbReference type="AlphaFoldDB" id="A0A6P0HI70"/>